<feature type="region of interest" description="Disordered" evidence="2">
    <location>
        <begin position="567"/>
        <end position="588"/>
    </location>
</feature>
<dbReference type="GO" id="GO:0019068">
    <property type="term" value="P:virion assembly"/>
    <property type="evidence" value="ECO:0007669"/>
    <property type="project" value="UniProtKB-UniRule"/>
</dbReference>
<keyword evidence="1" id="KW-0231">Viral genome packaging</keyword>
<protein>
    <recommendedName>
        <fullName evidence="1">Portal protein</fullName>
    </recommendedName>
</protein>
<organism evidence="3 4">
    <name type="scientific">Providencia phage Redjac</name>
    <dbReference type="NCBI Taxonomy" id="1235559"/>
    <lineage>
        <taxon>Viruses</taxon>
        <taxon>Duplodnaviria</taxon>
        <taxon>Heunggongvirae</taxon>
        <taxon>Uroviricota</taxon>
        <taxon>Caudoviricetes</taxon>
        <taxon>Casjensviridae</taxon>
        <taxon>Redjacvirus</taxon>
        <taxon>Redjacvirus redjac</taxon>
    </lineage>
</organism>
<keyword evidence="1" id="KW-0238">DNA-binding</keyword>
<dbReference type="RefSeq" id="YP_006906016.1">
    <property type="nucleotide sequence ID" value="NC_018832.1"/>
</dbReference>
<keyword evidence="1" id="KW-1160">Virus entry into host cell</keyword>
<comment type="subcellular location">
    <subcellularLocation>
        <location evidence="1">Virion</location>
    </subcellularLocation>
</comment>
<reference evidence="3 4" key="1">
    <citation type="journal article" date="2013" name="PLoS ONE">
        <title>Enhanced de novo assembly of high throughput pyrosequencing data using whole genome mapping.</title>
        <authorList>
            <person name="Onmus-Leone F."/>
            <person name="Hang J."/>
            <person name="Clifford R.J."/>
            <person name="Yang Y."/>
            <person name="Riley M.C."/>
            <person name="Kuschner R.A."/>
            <person name="Waterman P.E."/>
            <person name="Lesho E.P."/>
        </authorList>
    </citation>
    <scope>NUCLEOTIDE SEQUENCE [LARGE SCALE GENOMIC DNA]</scope>
</reference>
<dbReference type="NCBIfam" id="TIGR01539">
    <property type="entry name" value="portal_lambda"/>
    <property type="match status" value="1"/>
</dbReference>
<evidence type="ECO:0000256" key="2">
    <source>
        <dbReference type="SAM" id="MobiDB-lite"/>
    </source>
</evidence>
<dbReference type="Pfam" id="PF05136">
    <property type="entry name" value="Phage_portal_2"/>
    <property type="match status" value="1"/>
</dbReference>
<gene>
    <name evidence="3" type="ORF">Redjac_0320</name>
</gene>
<accession>K4HZH1</accession>
<dbReference type="GO" id="GO:0046718">
    <property type="term" value="P:symbiont entry into host cell"/>
    <property type="evidence" value="ECO:0007669"/>
    <property type="project" value="UniProtKB-KW"/>
</dbReference>
<comment type="subunit">
    <text evidence="1">Homododecamer. Interacts with the terminase complex composed of two small and one large terminase subunits.</text>
</comment>
<dbReference type="GO" id="GO:0003677">
    <property type="term" value="F:DNA binding"/>
    <property type="evidence" value="ECO:0007669"/>
    <property type="project" value="UniProtKB-KW"/>
</dbReference>
<comment type="function">
    <text evidence="1">Forms the portal vertex of the capsid. This portal plays critical roles in head assembly, genome packaging, neck/tail attachment, and genome ejection. The portal protein multimerizes as a single ring-shaped homododecamer arranged around a central channel. Binds to the terminase subunits to form the packaging machine.</text>
</comment>
<keyword evidence="1" id="KW-1188">Viral release from host cell</keyword>
<evidence type="ECO:0000313" key="4">
    <source>
        <dbReference type="Proteomes" id="UP000008038"/>
    </source>
</evidence>
<proteinExistence type="inferred from homology"/>
<keyword evidence="1" id="KW-0167">Capsid protein</keyword>
<comment type="PTM">
    <text evidence="1">Proteolytically cleaved by the viral protease during capsid maturation.</text>
</comment>
<dbReference type="EMBL" id="JX296113">
    <property type="protein sequence ID" value="AFU62996.1"/>
    <property type="molecule type" value="Genomic_DNA"/>
</dbReference>
<dbReference type="GO" id="GO:0046798">
    <property type="term" value="C:viral portal complex"/>
    <property type="evidence" value="ECO:0007669"/>
    <property type="project" value="UniProtKB-UniRule"/>
</dbReference>
<evidence type="ECO:0000256" key="1">
    <source>
        <dbReference type="HAMAP-Rule" id="MF_04135"/>
    </source>
</evidence>
<comment type="similarity">
    <text evidence="1">Belongs to the siphoviridae portal protein family.</text>
</comment>
<dbReference type="KEGG" id="vg:13826479"/>
<dbReference type="GO" id="GO:0005198">
    <property type="term" value="F:structural molecule activity"/>
    <property type="evidence" value="ECO:0007669"/>
    <property type="project" value="UniProtKB-UniRule"/>
</dbReference>
<dbReference type="Proteomes" id="UP000008038">
    <property type="component" value="Segment"/>
</dbReference>
<sequence length="588" mass="65318">MDHALAERFEKPEPMRCVNGLARQTSRIPIPMTEKKTSGINQEISAPKEVVELDASPQRNDAIGGGLEGANRTARETFRWTPAIISPDQQIAQDQQLALSRAQDMVQNDGYAYGAVAIHRDSVVGSQFKLNSKPNALVLGAKEGWAEEFQKVVEARFNMAAESPENWFDARRMNTFTGLIRLAVGGFMMTGEVFASCEWLQPNGTKMQRRPFGTAIQMLSPYRLSNPNHIMDTKTLRSGVQLDEMGAPIGYWVRSAFPGDPTDIEQWKWKYQKATFDWGRRRMIHIIEALLPGQTRGISEMVAALKQMKMTRNFQEITLQNAIVNATYAAAIESELPSDVVFSQMGMGQTPFGDILANYMQSLAEYVGNSKNIAIDGAKIPHLFPGTKLKMQPAGTPGGVGTDYEESLLRNIAATLGLSYEQFSRDYTKTNYSSARASMAETWKYMGSRKKLVADKFASMIYTLWLEEEVNAGNVPLPTGFTWKDFYDPMKRDALCNAEWIGASRGQIDEKKETEAAILRIKNGLSTYEAEIARLGGDFRETFEQRAREENIIKGLGLDFSGKVVEGAEAQGGSQGGAGDNENEDPKE</sequence>
<dbReference type="HAMAP" id="MF_04135">
    <property type="entry name" value="PORTAL_LAMBDA"/>
    <property type="match status" value="1"/>
</dbReference>
<dbReference type="GeneID" id="13826479"/>
<keyword evidence="4" id="KW-1185">Reference proteome</keyword>
<keyword evidence="1" id="KW-1162">Viral penetration into host cytoplasm</keyword>
<evidence type="ECO:0000313" key="3">
    <source>
        <dbReference type="EMBL" id="AFU62996.1"/>
    </source>
</evidence>
<dbReference type="InterPro" id="IPR006429">
    <property type="entry name" value="Phage_lambda_portal"/>
</dbReference>
<keyword evidence="1" id="KW-0946">Virion</keyword>
<keyword evidence="1" id="KW-1171">Viral genome ejection through host cell envelope</keyword>
<name>K4HZH1_9CAUD</name>
<dbReference type="OrthoDB" id="1353at10239"/>
<keyword evidence="1" id="KW-0118">Viral capsid assembly</keyword>
<feature type="chain" id="PRO_5026409060" description="Portal protein" evidence="1">
    <location>
        <begin position="1"/>
        <end position="588"/>
    </location>
</feature>